<accession>A0A3A4ZFH0</accession>
<feature type="transmembrane region" description="Helical" evidence="8">
    <location>
        <begin position="287"/>
        <end position="309"/>
    </location>
</feature>
<reference evidence="9 10" key="1">
    <citation type="journal article" date="2017" name="ISME J.">
        <title>Energy and carbon metabolisms in a deep terrestrial subsurface fluid microbial community.</title>
        <authorList>
            <person name="Momper L."/>
            <person name="Jungbluth S.P."/>
            <person name="Lee M.D."/>
            <person name="Amend J.P."/>
        </authorList>
    </citation>
    <scope>NUCLEOTIDE SEQUENCE [LARGE SCALE GENOMIC DNA]</scope>
    <source>
        <strain evidence="9">SURF_46</strain>
    </source>
</reference>
<keyword evidence="4" id="KW-0808">Transferase</keyword>
<feature type="transmembrane region" description="Helical" evidence="8">
    <location>
        <begin position="149"/>
        <end position="165"/>
    </location>
</feature>
<feature type="transmembrane region" description="Helical" evidence="8">
    <location>
        <begin position="95"/>
        <end position="114"/>
    </location>
</feature>
<feature type="transmembrane region" description="Helical" evidence="8">
    <location>
        <begin position="229"/>
        <end position="249"/>
    </location>
</feature>
<dbReference type="GO" id="GO:0009103">
    <property type="term" value="P:lipopolysaccharide biosynthetic process"/>
    <property type="evidence" value="ECO:0007669"/>
    <property type="project" value="UniProtKB-ARBA"/>
</dbReference>
<evidence type="ECO:0000256" key="1">
    <source>
        <dbReference type="ARBA" id="ARBA00004651"/>
    </source>
</evidence>
<name>A0A3A4ZFH0_UNCKA</name>
<feature type="transmembrane region" description="Helical" evidence="8">
    <location>
        <begin position="172"/>
        <end position="188"/>
    </location>
</feature>
<comment type="caution">
    <text evidence="9">The sequence shown here is derived from an EMBL/GenBank/DDBJ whole genome shotgun (WGS) entry which is preliminary data.</text>
</comment>
<dbReference type="InterPro" id="IPR050297">
    <property type="entry name" value="LipidA_mod_glycosyltrf_83"/>
</dbReference>
<dbReference type="GO" id="GO:0016763">
    <property type="term" value="F:pentosyltransferase activity"/>
    <property type="evidence" value="ECO:0007669"/>
    <property type="project" value="TreeGrafter"/>
</dbReference>
<gene>
    <name evidence="9" type="ORF">C4561_01220</name>
</gene>
<dbReference type="PANTHER" id="PTHR33908">
    <property type="entry name" value="MANNOSYLTRANSFERASE YKCB-RELATED"/>
    <property type="match status" value="1"/>
</dbReference>
<dbReference type="GO" id="GO:0005886">
    <property type="term" value="C:plasma membrane"/>
    <property type="evidence" value="ECO:0007669"/>
    <property type="project" value="UniProtKB-SubCell"/>
</dbReference>
<organism evidence="9 10">
    <name type="scientific">candidate division WWE3 bacterium</name>
    <dbReference type="NCBI Taxonomy" id="2053526"/>
    <lineage>
        <taxon>Bacteria</taxon>
        <taxon>Katanobacteria</taxon>
    </lineage>
</organism>
<evidence type="ECO:0000256" key="3">
    <source>
        <dbReference type="ARBA" id="ARBA00022676"/>
    </source>
</evidence>
<evidence type="ECO:0000256" key="2">
    <source>
        <dbReference type="ARBA" id="ARBA00022475"/>
    </source>
</evidence>
<proteinExistence type="predicted"/>
<feature type="transmembrane region" description="Helical" evidence="8">
    <location>
        <begin position="126"/>
        <end position="143"/>
    </location>
</feature>
<evidence type="ECO:0000313" key="9">
    <source>
        <dbReference type="EMBL" id="RJR27889.1"/>
    </source>
</evidence>
<dbReference type="AlphaFoldDB" id="A0A3A4ZFH0"/>
<dbReference type="EMBL" id="QZJF01000006">
    <property type="protein sequence ID" value="RJR27889.1"/>
    <property type="molecule type" value="Genomic_DNA"/>
</dbReference>
<evidence type="ECO:0000256" key="5">
    <source>
        <dbReference type="ARBA" id="ARBA00022692"/>
    </source>
</evidence>
<sequence>MYIIVLMTKMLQVVKNHYLLVLFVFFYLLFSLFTYKVVPIGNSEEYRYLRGKETLEHFIYGQFTEKMLQPIPNYFLYNLYPMILVYLNPNFYYEWFHLMNLAFSLLGFVAVYFLSLEITKSRRLSLFSMLALVLFPGFFGQLAFNPIDMPFMVAYLWVLYLLIKYSKNDSNHWSTILLGVLIGIAQGLRQLGLTLYIVVVALDIYDYLMNRNETKWKLTRFFKERFLKYLYIFITANFFMLITWPNFAVNFFKSYIWYLFVGSNFYLWDFGLLFFGKFLENHERPWYYLPFFQLITYPYFISILFLSIIRFFKENLKNRTYFVLTSAVIINYISYFALKPVLYDGIRHFLFLVPLIVLISVKHLKDLLQLIGKKYQLTIILLIIINLFGLAYYSIREFPYQYVYFNKIGHLFGNPYKLFESDYSNTKYREGAEWIRDTYITENSKYDTSNPKEMLRVYVCDNAYAVDYFSHKKFLTVIHKEDSDLILCDYRNKLQSDYEGNSVKEFFIDGNPVLYLIRTPKEYQLL</sequence>
<feature type="transmembrane region" description="Helical" evidence="8">
    <location>
        <begin position="17"/>
        <end position="38"/>
    </location>
</feature>
<evidence type="ECO:0000256" key="6">
    <source>
        <dbReference type="ARBA" id="ARBA00022989"/>
    </source>
</evidence>
<keyword evidence="2" id="KW-1003">Cell membrane</keyword>
<keyword evidence="7 8" id="KW-0472">Membrane</keyword>
<keyword evidence="6 8" id="KW-1133">Transmembrane helix</keyword>
<evidence type="ECO:0000256" key="4">
    <source>
        <dbReference type="ARBA" id="ARBA00022679"/>
    </source>
</evidence>
<comment type="subcellular location">
    <subcellularLocation>
        <location evidence="1">Cell membrane</location>
        <topology evidence="1">Multi-pass membrane protein</topology>
    </subcellularLocation>
</comment>
<evidence type="ECO:0000256" key="7">
    <source>
        <dbReference type="ARBA" id="ARBA00023136"/>
    </source>
</evidence>
<keyword evidence="5 8" id="KW-0812">Transmembrane</keyword>
<evidence type="ECO:0008006" key="11">
    <source>
        <dbReference type="Google" id="ProtNLM"/>
    </source>
</evidence>
<feature type="transmembrane region" description="Helical" evidence="8">
    <location>
        <begin position="321"/>
        <end position="338"/>
    </location>
</feature>
<evidence type="ECO:0000313" key="10">
    <source>
        <dbReference type="Proteomes" id="UP000265540"/>
    </source>
</evidence>
<feature type="transmembrane region" description="Helical" evidence="8">
    <location>
        <begin position="345"/>
        <end position="363"/>
    </location>
</feature>
<feature type="transmembrane region" description="Helical" evidence="8">
    <location>
        <begin position="255"/>
        <end position="275"/>
    </location>
</feature>
<evidence type="ECO:0000256" key="8">
    <source>
        <dbReference type="SAM" id="Phobius"/>
    </source>
</evidence>
<protein>
    <recommendedName>
        <fullName evidence="11">Glycosyltransferase RgtA/B/C/D-like domain-containing protein</fullName>
    </recommendedName>
</protein>
<keyword evidence="3" id="KW-0328">Glycosyltransferase</keyword>
<dbReference type="PANTHER" id="PTHR33908:SF11">
    <property type="entry name" value="MEMBRANE PROTEIN"/>
    <property type="match status" value="1"/>
</dbReference>
<feature type="transmembrane region" description="Helical" evidence="8">
    <location>
        <begin position="375"/>
        <end position="395"/>
    </location>
</feature>
<dbReference type="Proteomes" id="UP000265540">
    <property type="component" value="Unassembled WGS sequence"/>
</dbReference>